<dbReference type="InterPro" id="IPR008984">
    <property type="entry name" value="SMAD_FHA_dom_sf"/>
</dbReference>
<dbReference type="SUPFAM" id="SSF49879">
    <property type="entry name" value="SMAD/FHA domain"/>
    <property type="match status" value="1"/>
</dbReference>
<evidence type="ECO:0000259" key="2">
    <source>
        <dbReference type="PROSITE" id="PS50006"/>
    </source>
</evidence>
<dbReference type="KEGG" id="smao:CAG99_03510"/>
<evidence type="ECO:0000313" key="4">
    <source>
        <dbReference type="Proteomes" id="UP000194218"/>
    </source>
</evidence>
<dbReference type="InterPro" id="IPR050923">
    <property type="entry name" value="Cell_Proc_Reg/RNA_Proc"/>
</dbReference>
<evidence type="ECO:0000256" key="1">
    <source>
        <dbReference type="ARBA" id="ARBA00022553"/>
    </source>
</evidence>
<dbReference type="EMBL" id="CP021121">
    <property type="protein sequence ID" value="ARQ68023.1"/>
    <property type="molecule type" value="Genomic_DNA"/>
</dbReference>
<dbReference type="PROSITE" id="PS50006">
    <property type="entry name" value="FHA_DOMAIN"/>
    <property type="match status" value="1"/>
</dbReference>
<dbReference type="Pfam" id="PF00498">
    <property type="entry name" value="FHA"/>
    <property type="match status" value="1"/>
</dbReference>
<gene>
    <name evidence="3" type="ORF">CAG99_03510</name>
</gene>
<name>A0A1W7CT79_9ACTN</name>
<dbReference type="CDD" id="cd00060">
    <property type="entry name" value="FHA"/>
    <property type="match status" value="1"/>
</dbReference>
<dbReference type="InterPro" id="IPR000253">
    <property type="entry name" value="FHA_dom"/>
</dbReference>
<sequence length="194" mass="20438">MIPVDHSSCPSRISDQDREHALDVLREGVVEGRVSQDTFSRRVELVLAARLPADLTAVLRDLPDRPATAPAPVRGGRLAASVTRLVTFPGRLRLAWQAGRLPELVLPASGRAPLGIGRMPGSGLRLNDGSVSRRHAVLACSGRQWVLTDLGSANGTWVNGRRVAGSAPVGPGDLVRFGAVAFRLAAHGGGRRGG</sequence>
<dbReference type="RefSeq" id="WP_086157541.1">
    <property type="nucleotide sequence ID" value="NZ_CP021121.1"/>
</dbReference>
<dbReference type="AlphaFoldDB" id="A0A1W7CT79"/>
<dbReference type="OrthoDB" id="151099at2"/>
<evidence type="ECO:0000313" key="3">
    <source>
        <dbReference type="EMBL" id="ARQ68023.1"/>
    </source>
</evidence>
<proteinExistence type="predicted"/>
<dbReference type="SMART" id="SM00240">
    <property type="entry name" value="FHA"/>
    <property type="match status" value="1"/>
</dbReference>
<dbReference type="InterPro" id="IPR012551">
    <property type="entry name" value="DUF1707_SHOCT-like"/>
</dbReference>
<dbReference type="Pfam" id="PF08044">
    <property type="entry name" value="DUF1707"/>
    <property type="match status" value="1"/>
</dbReference>
<dbReference type="Proteomes" id="UP000194218">
    <property type="component" value="Chromosome"/>
</dbReference>
<reference evidence="3 4" key="1">
    <citation type="submission" date="2017-05" db="EMBL/GenBank/DDBJ databases">
        <title>Complete genome sequence of Streptomyces sp. SCSIO 03032 revealed the diverse biosynthetic pathways for its bioactive secondary metabolites.</title>
        <authorList>
            <person name="Ma L."/>
            <person name="Zhu Y."/>
            <person name="Zhang W."/>
            <person name="Zhang G."/>
            <person name="Tian X."/>
            <person name="Zhang S."/>
            <person name="Zhang C."/>
        </authorList>
    </citation>
    <scope>NUCLEOTIDE SEQUENCE [LARGE SCALE GENOMIC DNA]</scope>
    <source>
        <strain evidence="3 4">SCSIO 03032</strain>
    </source>
</reference>
<keyword evidence="1" id="KW-0597">Phosphoprotein</keyword>
<dbReference type="PANTHER" id="PTHR23308">
    <property type="entry name" value="NUCLEAR INHIBITOR OF PROTEIN PHOSPHATASE-1"/>
    <property type="match status" value="1"/>
</dbReference>
<dbReference type="Gene3D" id="2.60.200.20">
    <property type="match status" value="1"/>
</dbReference>
<protein>
    <submittedName>
        <fullName evidence="3">Peptide-binding protein</fullName>
    </submittedName>
</protein>
<organism evidence="3 4">
    <name type="scientific">Streptomyces marincola</name>
    <dbReference type="NCBI Taxonomy" id="2878388"/>
    <lineage>
        <taxon>Bacteria</taxon>
        <taxon>Bacillati</taxon>
        <taxon>Actinomycetota</taxon>
        <taxon>Actinomycetes</taxon>
        <taxon>Kitasatosporales</taxon>
        <taxon>Streptomycetaceae</taxon>
        <taxon>Streptomyces</taxon>
    </lineage>
</organism>
<accession>A0A1W7CT79</accession>
<feature type="domain" description="FHA" evidence="2">
    <location>
        <begin position="114"/>
        <end position="163"/>
    </location>
</feature>
<keyword evidence="4" id="KW-1185">Reference proteome</keyword>